<dbReference type="EMBL" id="LXEV01000036">
    <property type="protein sequence ID" value="OAT44969.1"/>
    <property type="molecule type" value="Genomic_DNA"/>
</dbReference>
<dbReference type="Gene3D" id="1.10.150.630">
    <property type="match status" value="1"/>
</dbReference>
<dbReference type="RefSeq" id="WP_064721231.1">
    <property type="nucleotide sequence ID" value="NZ_LXEV01000036.1"/>
</dbReference>
<evidence type="ECO:0000313" key="3">
    <source>
        <dbReference type="EMBL" id="OAT44969.1"/>
    </source>
</evidence>
<dbReference type="GO" id="GO:0019867">
    <property type="term" value="C:outer membrane"/>
    <property type="evidence" value="ECO:0007669"/>
    <property type="project" value="InterPro"/>
</dbReference>
<evidence type="ECO:0000259" key="2">
    <source>
        <dbReference type="Pfam" id="PF07201"/>
    </source>
</evidence>
<feature type="region of interest" description="Disordered" evidence="1">
    <location>
        <begin position="1"/>
        <end position="36"/>
    </location>
</feature>
<evidence type="ECO:0000256" key="1">
    <source>
        <dbReference type="SAM" id="MobiDB-lite"/>
    </source>
</evidence>
<dbReference type="GO" id="GO:0009986">
    <property type="term" value="C:cell surface"/>
    <property type="evidence" value="ECO:0007669"/>
    <property type="project" value="InterPro"/>
</dbReference>
<dbReference type="GO" id="GO:0030254">
    <property type="term" value="P:protein secretion by the type III secretion system"/>
    <property type="evidence" value="ECO:0007669"/>
    <property type="project" value="InterPro"/>
</dbReference>
<organism evidence="3 4">
    <name type="scientific">Proteus hauseri ATCC 700826</name>
    <dbReference type="NCBI Taxonomy" id="1354271"/>
    <lineage>
        <taxon>Bacteria</taxon>
        <taxon>Pseudomonadati</taxon>
        <taxon>Pseudomonadota</taxon>
        <taxon>Gammaproteobacteria</taxon>
        <taxon>Enterobacterales</taxon>
        <taxon>Morganellaceae</taxon>
        <taxon>Proteus</taxon>
    </lineage>
</organism>
<gene>
    <name evidence="3" type="ORF">M997_3335</name>
</gene>
<feature type="compositionally biased region" description="Basic and acidic residues" evidence="1">
    <location>
        <begin position="16"/>
        <end position="30"/>
    </location>
</feature>
<protein>
    <submittedName>
        <fullName evidence="3">Type III secretion outermembrane contact sensing protein</fullName>
    </submittedName>
</protein>
<dbReference type="NCBIfam" id="TIGR02568">
    <property type="entry name" value="LcrE"/>
    <property type="match status" value="1"/>
</dbReference>
<dbReference type="InterPro" id="IPR013401">
    <property type="entry name" value="T3SS_LcrE"/>
</dbReference>
<dbReference type="InterPro" id="IPR010812">
    <property type="entry name" value="HrpJ-like"/>
</dbReference>
<dbReference type="GO" id="GO:0050709">
    <property type="term" value="P:negative regulation of protein secretion"/>
    <property type="evidence" value="ECO:0007669"/>
    <property type="project" value="InterPro"/>
</dbReference>
<evidence type="ECO:0000313" key="4">
    <source>
        <dbReference type="Proteomes" id="UP000078250"/>
    </source>
</evidence>
<dbReference type="InterPro" id="IPR003520">
    <property type="entry name" value="Invas_InvE"/>
</dbReference>
<reference evidence="3 4" key="1">
    <citation type="submission" date="2016-04" db="EMBL/GenBank/DDBJ databases">
        <title>ATOL: Assembling a taxonomically balanced genome-scale reconstruction of the evolutionary history of the Enterobacteriaceae.</title>
        <authorList>
            <person name="Plunkett G.III."/>
            <person name="Neeno-Eckwall E.C."/>
            <person name="Glasner J.D."/>
            <person name="Perna N.T."/>
        </authorList>
    </citation>
    <scope>NUCLEOTIDE SEQUENCE [LARGE SCALE GENOMIC DNA]</scope>
    <source>
        <strain evidence="3 4">ATCC 700826</strain>
    </source>
</reference>
<dbReference type="AlphaFoldDB" id="A0AAJ3LSG6"/>
<sequence>MIGSINSTTSTTIATKESHISKKSQQETEYKQPNISEKQNYQNQLAEIADDMSMVATQFSQNFSKRLDRKADKGKNTLYITEEGADRKLNKVMMMFKKSGRSLQELLSFLRKIFPDESDLIMALRELLRKKKLGAQLDAGIENEINYLLNSENAKNIRAGINVALQAKTFAKLLSLNPSSLRGLYRNYLNLDLDPIYFFKLWINEYDITQCNIILNFLTQSLVCDMQSLMPSCSQSSEFGQLLGRVNKLRGLYSFIDISMRVFSREELKNTMTEKDLYKIILYGMTYPEEMNKFLSDLLNNKWLNFFINIKMKLLQEIKSMFNKYPESLYLSDEFRESCQIIIQKLIDKYIYVEQYQIRK</sequence>
<keyword evidence="4" id="KW-1185">Reference proteome</keyword>
<dbReference type="Pfam" id="PF07201">
    <property type="entry name" value="HrpJ"/>
    <property type="match status" value="1"/>
</dbReference>
<feature type="compositionally biased region" description="Low complexity" evidence="1">
    <location>
        <begin position="1"/>
        <end position="15"/>
    </location>
</feature>
<name>A0AAJ3LSG6_PROHU</name>
<comment type="caution">
    <text evidence="3">The sequence shown here is derived from an EMBL/GenBank/DDBJ whole genome shotgun (WGS) entry which is preliminary data.</text>
</comment>
<feature type="domain" description="Hypersensitivity response secretion-like HrpJ" evidence="2">
    <location>
        <begin position="46"/>
        <end position="206"/>
    </location>
</feature>
<dbReference type="Proteomes" id="UP000078250">
    <property type="component" value="Unassembled WGS sequence"/>
</dbReference>
<dbReference type="SUPFAM" id="SSF140591">
    <property type="entry name" value="Type III secretion system domain"/>
    <property type="match status" value="1"/>
</dbReference>
<dbReference type="PRINTS" id="PR01344">
    <property type="entry name" value="INVEPROTEIN"/>
</dbReference>
<proteinExistence type="predicted"/>
<accession>A0AAJ3LSG6</accession>